<feature type="domain" description="Glycosyltransferase 2-like" evidence="1">
    <location>
        <begin position="21"/>
        <end position="182"/>
    </location>
</feature>
<comment type="caution">
    <text evidence="2">The sequence shown here is derived from an EMBL/GenBank/DDBJ whole genome shotgun (WGS) entry which is preliminary data.</text>
</comment>
<reference evidence="2 3" key="1">
    <citation type="submission" date="2023-11" db="EMBL/GenBank/DDBJ databases">
        <authorList>
            <person name="Val-Calvo J."/>
            <person name="Scortti M."/>
            <person name="Vazquez-Boland J."/>
        </authorList>
    </citation>
    <scope>NUCLEOTIDE SEQUENCE [LARGE SCALE GENOMIC DNA]</scope>
    <source>
        <strain evidence="2 3">PAM 2766</strain>
    </source>
</reference>
<evidence type="ECO:0000313" key="2">
    <source>
        <dbReference type="EMBL" id="MFM1723826.1"/>
    </source>
</evidence>
<dbReference type="EMBL" id="JBDLNV010000003">
    <property type="protein sequence ID" value="MFM1723826.1"/>
    <property type="molecule type" value="Genomic_DNA"/>
</dbReference>
<sequence length="308" mass="33892">MHPRPASAITASDRKAPALVSVVIAAKNVKGIIDVQLTALARQDYDGAFEVVVADNGSTDGLEQFLLHHPLRDRLRMSCVDASTAPGVSHARNVGVARSAGAFVAFCDADDRVRPDWLRHLAQAAARFDAVAGGLDGRPLSSERSAAWRPLSAVTTQPSSANARFPWGGGGNMGIWRDVFDEIGGWDTSYVYALEDMEFSWRLQLRGRSLGWEPRAVVDYRLRDDLRSLCRQSFAYGRGEVQLYRDHRATCMSGRPVPYLVLLIALIAVRNPLLPVTLTRLPRGQWLWHVSALLGRVAGSRDLGVFYV</sequence>
<dbReference type="InterPro" id="IPR029044">
    <property type="entry name" value="Nucleotide-diphossugar_trans"/>
</dbReference>
<gene>
    <name evidence="2" type="ORF">ABEU20_002398</name>
</gene>
<organism evidence="2 3">
    <name type="scientific">Rhodococcus parequi</name>
    <dbReference type="NCBI Taxonomy" id="3137122"/>
    <lineage>
        <taxon>Bacteria</taxon>
        <taxon>Bacillati</taxon>
        <taxon>Actinomycetota</taxon>
        <taxon>Actinomycetes</taxon>
        <taxon>Mycobacteriales</taxon>
        <taxon>Nocardiaceae</taxon>
        <taxon>Rhodococcus</taxon>
    </lineage>
</organism>
<protein>
    <submittedName>
        <fullName evidence="2">Glycosyltransferase</fullName>
        <ecNumber evidence="2">2.4.-.-</ecNumber>
    </submittedName>
</protein>
<dbReference type="Pfam" id="PF00535">
    <property type="entry name" value="Glycos_transf_2"/>
    <property type="match status" value="1"/>
</dbReference>
<dbReference type="PANTHER" id="PTHR43685">
    <property type="entry name" value="GLYCOSYLTRANSFERASE"/>
    <property type="match status" value="1"/>
</dbReference>
<proteinExistence type="predicted"/>
<dbReference type="InterPro" id="IPR050834">
    <property type="entry name" value="Glycosyltransf_2"/>
</dbReference>
<dbReference type="SUPFAM" id="SSF53448">
    <property type="entry name" value="Nucleotide-diphospho-sugar transferases"/>
    <property type="match status" value="1"/>
</dbReference>
<evidence type="ECO:0000313" key="3">
    <source>
        <dbReference type="Proteomes" id="UP001629745"/>
    </source>
</evidence>
<name>A0ABW9FE51_9NOCA</name>
<dbReference type="Proteomes" id="UP001629745">
    <property type="component" value="Unassembled WGS sequence"/>
</dbReference>
<dbReference type="RefSeq" id="WP_420164373.1">
    <property type="nucleotide sequence ID" value="NZ_JBDLNV010000003.1"/>
</dbReference>
<dbReference type="EC" id="2.4.-.-" evidence="2"/>
<dbReference type="PANTHER" id="PTHR43685:SF2">
    <property type="entry name" value="GLYCOSYLTRANSFERASE 2-LIKE DOMAIN-CONTAINING PROTEIN"/>
    <property type="match status" value="1"/>
</dbReference>
<dbReference type="GO" id="GO:0016757">
    <property type="term" value="F:glycosyltransferase activity"/>
    <property type="evidence" value="ECO:0007669"/>
    <property type="project" value="UniProtKB-KW"/>
</dbReference>
<keyword evidence="3" id="KW-1185">Reference proteome</keyword>
<evidence type="ECO:0000259" key="1">
    <source>
        <dbReference type="Pfam" id="PF00535"/>
    </source>
</evidence>
<dbReference type="Gene3D" id="3.90.550.10">
    <property type="entry name" value="Spore Coat Polysaccharide Biosynthesis Protein SpsA, Chain A"/>
    <property type="match status" value="1"/>
</dbReference>
<dbReference type="InterPro" id="IPR001173">
    <property type="entry name" value="Glyco_trans_2-like"/>
</dbReference>
<keyword evidence="2" id="KW-0808">Transferase</keyword>
<keyword evidence="2" id="KW-0328">Glycosyltransferase</keyword>
<accession>A0ABW9FE51</accession>